<dbReference type="InterPro" id="IPR019627">
    <property type="entry name" value="YAcAr"/>
</dbReference>
<gene>
    <name evidence="3" type="ORF">B1812_21805</name>
</gene>
<keyword evidence="3" id="KW-0614">Plasmid</keyword>
<name>A0A1W6N297_9HYPH</name>
<geneLocation type="plasmid" evidence="3 4">
    <name>p1</name>
</geneLocation>
<dbReference type="RefSeq" id="WP_102938237.1">
    <property type="nucleotide sequence ID" value="NZ_AP027150.1"/>
</dbReference>
<feature type="domain" description="YspA cpYpsA-related SLOG" evidence="2">
    <location>
        <begin position="199"/>
        <end position="265"/>
    </location>
</feature>
<dbReference type="Pfam" id="PF10686">
    <property type="entry name" value="YAcAr"/>
    <property type="match status" value="1"/>
</dbReference>
<feature type="compositionally biased region" description="Basic and acidic residues" evidence="1">
    <location>
        <begin position="26"/>
        <end position="39"/>
    </location>
</feature>
<organism evidence="3 4">
    <name type="scientific">Methylocystis bryophila</name>
    <dbReference type="NCBI Taxonomy" id="655015"/>
    <lineage>
        <taxon>Bacteria</taxon>
        <taxon>Pseudomonadati</taxon>
        <taxon>Pseudomonadota</taxon>
        <taxon>Alphaproteobacteria</taxon>
        <taxon>Hyphomicrobiales</taxon>
        <taxon>Methylocystaceae</taxon>
        <taxon>Methylocystis</taxon>
    </lineage>
</organism>
<keyword evidence="4" id="KW-1185">Reference proteome</keyword>
<dbReference type="Proteomes" id="UP000193978">
    <property type="component" value="Plasmid p1"/>
</dbReference>
<dbReference type="AlphaFoldDB" id="A0A1W6N297"/>
<dbReference type="EMBL" id="CP019949">
    <property type="protein sequence ID" value="ARN83994.1"/>
    <property type="molecule type" value="Genomic_DNA"/>
</dbReference>
<reference evidence="3 4" key="1">
    <citation type="submission" date="2017-02" db="EMBL/GenBank/DDBJ databases">
        <authorList>
            <person name="Peterson S.W."/>
        </authorList>
    </citation>
    <scope>NUCLEOTIDE SEQUENCE [LARGE SCALE GENOMIC DNA]</scope>
    <source>
        <strain evidence="3 4">S285</strain>
        <plasmid evidence="4">Plasmid p1</plasmid>
    </source>
</reference>
<evidence type="ECO:0000313" key="3">
    <source>
        <dbReference type="EMBL" id="ARN83994.1"/>
    </source>
</evidence>
<sequence>MNDEVPSLPLDTLASEHEAQSPSSHLLDELALHGYRPLEDEPDPRPLPSSDAASLALESVVEALSSLLLDTRLEADLPDLLWSFVNLFHRKAERVSRELDDNETAQRRSQPEQDGSEIRSVELERLIAQGLTLLERRNAFEFFRDHLAELYASETGSSWRPRSGSQVNHRALTAAMIDSRDFLNAKKLAETQVLLPPGPRIAFAGGADCNDHQRIWDALDKVRAKHSDMVLLHGAGPKGAERIAACWADNRKVPQVAFKPEWTRHKNAAPFKRNDAMLEALPIGVIVFPGSGIVENLADKARKMGIPVWRFTREVS</sequence>
<dbReference type="KEGG" id="mbry:B1812_21805"/>
<proteinExistence type="predicted"/>
<dbReference type="OrthoDB" id="9806973at2"/>
<protein>
    <recommendedName>
        <fullName evidence="2">YspA cpYpsA-related SLOG domain-containing protein</fullName>
    </recommendedName>
</protein>
<evidence type="ECO:0000256" key="1">
    <source>
        <dbReference type="SAM" id="MobiDB-lite"/>
    </source>
</evidence>
<accession>A0A1W6N297</accession>
<feature type="region of interest" description="Disordered" evidence="1">
    <location>
        <begin position="1"/>
        <end position="51"/>
    </location>
</feature>
<evidence type="ECO:0000259" key="2">
    <source>
        <dbReference type="Pfam" id="PF10686"/>
    </source>
</evidence>
<feature type="region of interest" description="Disordered" evidence="1">
    <location>
        <begin position="96"/>
        <end position="117"/>
    </location>
</feature>
<evidence type="ECO:0000313" key="4">
    <source>
        <dbReference type="Proteomes" id="UP000193978"/>
    </source>
</evidence>